<evidence type="ECO:0000313" key="3">
    <source>
        <dbReference type="Proteomes" id="UP000789595"/>
    </source>
</evidence>
<feature type="region of interest" description="Disordered" evidence="1">
    <location>
        <begin position="355"/>
        <end position="411"/>
    </location>
</feature>
<protein>
    <submittedName>
        <fullName evidence="2">Uncharacterized protein</fullName>
    </submittedName>
</protein>
<gene>
    <name evidence="2" type="ORF">PECAL_2P15110</name>
</gene>
<dbReference type="EMBL" id="CAKKNE010000002">
    <property type="protein sequence ID" value="CAH0368445.1"/>
    <property type="molecule type" value="Genomic_DNA"/>
</dbReference>
<evidence type="ECO:0000313" key="2">
    <source>
        <dbReference type="EMBL" id="CAH0368445.1"/>
    </source>
</evidence>
<accession>A0A8J2WHB6</accession>
<dbReference type="AlphaFoldDB" id="A0A8J2WHB6"/>
<evidence type="ECO:0000256" key="1">
    <source>
        <dbReference type="SAM" id="MobiDB-lite"/>
    </source>
</evidence>
<feature type="region of interest" description="Disordered" evidence="1">
    <location>
        <begin position="71"/>
        <end position="98"/>
    </location>
</feature>
<name>A0A8J2WHB6_9STRA</name>
<proteinExistence type="predicted"/>
<dbReference type="Proteomes" id="UP000789595">
    <property type="component" value="Unassembled WGS sequence"/>
</dbReference>
<keyword evidence="3" id="KW-1185">Reference proteome</keyword>
<sequence>MGRAARTKTSKAAVKHTLKHARSPEGLVVGIEALGLHEAASDDEDLEAVAASLSSSVDAVAASLATSGLGSGLGSGMDTTHHGRERRPAPGPTPQNPTTLEDEFLEHGVRVVEGDWAAPRRAGARAVGLARLEAAGLAVTAVAFLDPRDAAFTCVVGQGAVPLDALLRDAAIAKAHHGPLAGAHCVDVAALSPPRPPPPVEIGIAPPARQTLADLYGFAYAARPVEASHVDGDVVRRSVSPHVYLRKLARARAFATLLTHAALSAMVSSGDTRIDALVTVAAARRHRRQRRRAREAVRMASKGRCTAASFFRRFVALRRATLVPPPAASASRFPPPPVRAAQPNALDLGRAQAAVLGVAPPATPPPSQRSPDAGPRSAPELPARRRGRLDPGADSRFLTWGDDYSPPQSTR</sequence>
<comment type="caution">
    <text evidence="2">The sequence shown here is derived from an EMBL/GenBank/DDBJ whole genome shotgun (WGS) entry which is preliminary data.</text>
</comment>
<organism evidence="2 3">
    <name type="scientific">Pelagomonas calceolata</name>
    <dbReference type="NCBI Taxonomy" id="35677"/>
    <lineage>
        <taxon>Eukaryota</taxon>
        <taxon>Sar</taxon>
        <taxon>Stramenopiles</taxon>
        <taxon>Ochrophyta</taxon>
        <taxon>Pelagophyceae</taxon>
        <taxon>Pelagomonadales</taxon>
        <taxon>Pelagomonadaceae</taxon>
        <taxon>Pelagomonas</taxon>
    </lineage>
</organism>
<reference evidence="2" key="1">
    <citation type="submission" date="2021-11" db="EMBL/GenBank/DDBJ databases">
        <authorList>
            <consortium name="Genoscope - CEA"/>
            <person name="William W."/>
        </authorList>
    </citation>
    <scope>NUCLEOTIDE SEQUENCE</scope>
</reference>
<feature type="compositionally biased region" description="Basic and acidic residues" evidence="1">
    <location>
        <begin position="79"/>
        <end position="88"/>
    </location>
</feature>